<evidence type="ECO:0000256" key="1">
    <source>
        <dbReference type="ARBA" id="ARBA00004653"/>
    </source>
</evidence>
<evidence type="ECO:0000256" key="4">
    <source>
        <dbReference type="ARBA" id="ARBA00022692"/>
    </source>
</evidence>
<dbReference type="GO" id="GO:0005789">
    <property type="term" value="C:endoplasmic reticulum membrane"/>
    <property type="evidence" value="ECO:0007669"/>
    <property type="project" value="TreeGrafter"/>
</dbReference>
<keyword evidence="4 8" id="KW-0812">Transmembrane</keyword>
<evidence type="ECO:0000256" key="7">
    <source>
        <dbReference type="ARBA" id="ARBA00023136"/>
    </source>
</evidence>
<feature type="transmembrane region" description="Helical" evidence="8">
    <location>
        <begin position="21"/>
        <end position="43"/>
    </location>
</feature>
<evidence type="ECO:0000313" key="11">
    <source>
        <dbReference type="Proteomes" id="UP000078200"/>
    </source>
</evidence>
<dbReference type="EnsemblMetazoa" id="GAUT021156-RA">
    <property type="protein sequence ID" value="GAUT021156-PA"/>
    <property type="gene ID" value="GAUT021156"/>
</dbReference>
<keyword evidence="5 8" id="KW-1133">Transmembrane helix</keyword>
<evidence type="ECO:0000256" key="2">
    <source>
        <dbReference type="ARBA" id="ARBA00007414"/>
    </source>
</evidence>
<evidence type="ECO:0000256" key="3">
    <source>
        <dbReference type="ARBA" id="ARBA00022502"/>
    </source>
</evidence>
<organism evidence="10 11">
    <name type="scientific">Glossina austeni</name>
    <name type="common">Savannah tsetse fly</name>
    <dbReference type="NCBI Taxonomy" id="7395"/>
    <lineage>
        <taxon>Eukaryota</taxon>
        <taxon>Metazoa</taxon>
        <taxon>Ecdysozoa</taxon>
        <taxon>Arthropoda</taxon>
        <taxon>Hexapoda</taxon>
        <taxon>Insecta</taxon>
        <taxon>Pterygota</taxon>
        <taxon>Neoptera</taxon>
        <taxon>Endopterygota</taxon>
        <taxon>Diptera</taxon>
        <taxon>Brachycera</taxon>
        <taxon>Muscomorpha</taxon>
        <taxon>Hippoboscoidea</taxon>
        <taxon>Glossinidae</taxon>
        <taxon>Glossina</taxon>
    </lineage>
</organism>
<feature type="transmembrane region" description="Helical" evidence="8">
    <location>
        <begin position="143"/>
        <end position="161"/>
    </location>
</feature>
<evidence type="ECO:0000256" key="6">
    <source>
        <dbReference type="ARBA" id="ARBA00023034"/>
    </source>
</evidence>
<dbReference type="GO" id="GO:0006506">
    <property type="term" value="P:GPI anchor biosynthetic process"/>
    <property type="evidence" value="ECO:0007669"/>
    <property type="project" value="UniProtKB-KW"/>
</dbReference>
<dbReference type="PANTHER" id="PTHR12892">
    <property type="entry name" value="FGF RECEPTOR ACTIVATING PROTEIN 1"/>
    <property type="match status" value="1"/>
</dbReference>
<comment type="similarity">
    <text evidence="2">Belongs to the PGAP2 family.</text>
</comment>
<keyword evidence="7 8" id="KW-0472">Membrane</keyword>
<feature type="transmembrane region" description="Helical" evidence="8">
    <location>
        <begin position="182"/>
        <end position="202"/>
    </location>
</feature>
<evidence type="ECO:0000256" key="8">
    <source>
        <dbReference type="SAM" id="Phobius"/>
    </source>
</evidence>
<dbReference type="STRING" id="7395.A0A1A9UZT7"/>
<dbReference type="PANTHER" id="PTHR12892:SF11">
    <property type="entry name" value="POST-GPI ATTACHMENT TO PROTEINS FACTOR 2"/>
    <property type="match status" value="1"/>
</dbReference>
<feature type="domain" description="CWH43-like N-terminal" evidence="9">
    <location>
        <begin position="20"/>
        <end position="238"/>
    </location>
</feature>
<evidence type="ECO:0000259" key="9">
    <source>
        <dbReference type="Pfam" id="PF10277"/>
    </source>
</evidence>
<accession>A0A1A9UZT7</accession>
<name>A0A1A9UZT7_GLOAU</name>
<dbReference type="Proteomes" id="UP000078200">
    <property type="component" value="Unassembled WGS sequence"/>
</dbReference>
<protein>
    <recommendedName>
        <fullName evidence="9">CWH43-like N-terminal domain-containing protein</fullName>
    </recommendedName>
</protein>
<proteinExistence type="inferred from homology"/>
<feature type="transmembrane region" description="Helical" evidence="8">
    <location>
        <begin position="76"/>
        <end position="97"/>
    </location>
</feature>
<evidence type="ECO:0000256" key="5">
    <source>
        <dbReference type="ARBA" id="ARBA00022989"/>
    </source>
</evidence>
<keyword evidence="3" id="KW-0337">GPI-anchor biosynthesis</keyword>
<dbReference type="GO" id="GO:0000139">
    <property type="term" value="C:Golgi membrane"/>
    <property type="evidence" value="ECO:0007669"/>
    <property type="project" value="UniProtKB-SubCell"/>
</dbReference>
<dbReference type="InterPro" id="IPR019402">
    <property type="entry name" value="CWH43_N"/>
</dbReference>
<feature type="transmembrane region" description="Helical" evidence="8">
    <location>
        <begin position="208"/>
        <end position="228"/>
    </location>
</feature>
<reference evidence="10" key="1">
    <citation type="submission" date="2020-05" db="UniProtKB">
        <authorList>
            <consortium name="EnsemblMetazoa"/>
        </authorList>
    </citation>
    <scope>IDENTIFICATION</scope>
    <source>
        <strain evidence="10">TTRI</strain>
    </source>
</reference>
<keyword evidence="6" id="KW-0333">Golgi apparatus</keyword>
<keyword evidence="11" id="KW-1185">Reference proteome</keyword>
<sequence length="254" mass="29735">MLPIYERLDARKPLLRIKLSHVAVCGISLALGAFVYCIVWSIVMDFERATYTHCEVSNYLPSISAAIGSYEPQRTVWRLAIILHLPVRLILANLYSQYYKNHIRRNRRIIAKFAVILNVIENFALVCLSLWTSADDYEVHKTSFITFIACSEIYMLIVYFLNRKARKLSLTETEEKSLRYKGLFFTINVLAFSLAAYCFIRHNAKCESGVYTIFALFEYIVVLTNMAYHMTAYWDFYGLYMFYDWQKGLYMSHA</sequence>
<dbReference type="AlphaFoldDB" id="A0A1A9UZT7"/>
<dbReference type="InterPro" id="IPR039545">
    <property type="entry name" value="PGAP2"/>
</dbReference>
<feature type="transmembrane region" description="Helical" evidence="8">
    <location>
        <begin position="109"/>
        <end position="131"/>
    </location>
</feature>
<dbReference type="VEuPathDB" id="VectorBase:GAUT021156"/>
<dbReference type="Pfam" id="PF10277">
    <property type="entry name" value="Frag1"/>
    <property type="match status" value="1"/>
</dbReference>
<comment type="subcellular location">
    <subcellularLocation>
        <location evidence="1">Golgi apparatus membrane</location>
        <topology evidence="1">Multi-pass membrane protein</topology>
    </subcellularLocation>
</comment>
<evidence type="ECO:0000313" key="10">
    <source>
        <dbReference type="EnsemblMetazoa" id="GAUT021156-PA"/>
    </source>
</evidence>